<name>F1AXG7_ORFV</name>
<organismHost>
    <name type="scientific">Capra hircus</name>
    <name type="common">Goat</name>
    <dbReference type="NCBI Taxonomy" id="9925"/>
</organismHost>
<evidence type="ECO:0000256" key="1">
    <source>
        <dbReference type="SAM" id="Phobius"/>
    </source>
</evidence>
<organism evidence="2 3">
    <name type="scientific">Orf virus</name>
    <name type="common">ORFV</name>
    <dbReference type="NCBI Taxonomy" id="10258"/>
    <lineage>
        <taxon>Viruses</taxon>
        <taxon>Varidnaviria</taxon>
        <taxon>Bamfordvirae</taxon>
        <taxon>Nucleocytoviricota</taxon>
        <taxon>Pokkesviricetes</taxon>
        <taxon>Chitovirales</taxon>
        <taxon>Poxviridae</taxon>
        <taxon>Chordopoxvirinae</taxon>
        <taxon>Parapoxvirus</taxon>
        <taxon>Parapoxvirus orf</taxon>
    </lineage>
</organism>
<sequence length="103" mass="10830">MFGQGAAAGAEGGHFERRGLRGGVWVGLRGVSLVVCPLVVAVLARRVRVVVFATATVLVPVRRVVSVRRAVPVGGVSALFRGAAVVVERARTASRHQVAVQRH</sequence>
<keyword evidence="1" id="KW-0812">Transmembrane</keyword>
<keyword evidence="1" id="KW-0472">Membrane</keyword>
<organismHost>
    <name type="scientific">Ovis aries</name>
    <name type="common">Sheep</name>
    <dbReference type="NCBI Taxonomy" id="9940"/>
</organismHost>
<dbReference type="EMBL" id="HM133903">
    <property type="protein sequence ID" value="ADY76699.1"/>
    <property type="molecule type" value="Genomic_DNA"/>
</dbReference>
<reference evidence="2 3" key="1">
    <citation type="submission" date="2010-04" db="EMBL/GenBank/DDBJ databases">
        <title>Novel immune-modulators identified by a rapid, functional screen of the Parapox virus genome.</title>
        <authorList>
            <person name="McGuire M.J."/>
            <person name="Sykes K.F."/>
            <person name="Johnston S.A."/>
        </authorList>
    </citation>
    <scope>NUCLEOTIDE SEQUENCE [LARGE SCALE GENOMIC DNA]</scope>
    <source>
        <strain evidence="2">D1701</strain>
    </source>
</reference>
<protein>
    <submittedName>
        <fullName evidence="2">PP15</fullName>
    </submittedName>
</protein>
<feature type="transmembrane region" description="Helical" evidence="1">
    <location>
        <begin position="24"/>
        <end position="44"/>
    </location>
</feature>
<dbReference type="Proteomes" id="UP000103309">
    <property type="component" value="Segment"/>
</dbReference>
<proteinExistence type="predicted"/>
<keyword evidence="1" id="KW-1133">Transmembrane helix</keyword>
<organismHost>
    <name type="scientific">Homo sapiens</name>
    <name type="common">Human</name>
    <dbReference type="NCBI Taxonomy" id="9606"/>
</organismHost>
<evidence type="ECO:0000313" key="3">
    <source>
        <dbReference type="Proteomes" id="UP000103309"/>
    </source>
</evidence>
<evidence type="ECO:0000313" key="2">
    <source>
        <dbReference type="EMBL" id="ADY76699.1"/>
    </source>
</evidence>
<accession>F1AXG7</accession>